<proteinExistence type="predicted"/>
<keyword evidence="2" id="KW-0540">Nuclease</keyword>
<dbReference type="PANTHER" id="PTHR14859">
    <property type="entry name" value="CALCOFLUOR WHITE HYPERSENSITIVE PROTEIN PRECURSOR"/>
    <property type="match status" value="1"/>
</dbReference>
<evidence type="ECO:0000313" key="3">
    <source>
        <dbReference type="Proteomes" id="UP000298551"/>
    </source>
</evidence>
<keyword evidence="2" id="KW-0255">Endonuclease</keyword>
<accession>A0A4D6XB50</accession>
<keyword evidence="2" id="KW-0269">Exonuclease</keyword>
<protein>
    <submittedName>
        <fullName evidence="2">Endonuclease/exonuclease/phosphatase family protein</fullName>
    </submittedName>
</protein>
<dbReference type="RefSeq" id="WP_136913863.1">
    <property type="nucleotide sequence ID" value="NZ_CP039371.1"/>
</dbReference>
<dbReference type="InterPro" id="IPR005135">
    <property type="entry name" value="Endo/exonuclease/phosphatase"/>
</dbReference>
<dbReference type="InterPro" id="IPR036691">
    <property type="entry name" value="Endo/exonu/phosph_ase_sf"/>
</dbReference>
<evidence type="ECO:0000259" key="1">
    <source>
        <dbReference type="Pfam" id="PF03372"/>
    </source>
</evidence>
<dbReference type="Proteomes" id="UP000298551">
    <property type="component" value="Chromosome"/>
</dbReference>
<evidence type="ECO:0000313" key="2">
    <source>
        <dbReference type="EMBL" id="QCI11698.1"/>
    </source>
</evidence>
<dbReference type="EMBL" id="CP039371">
    <property type="protein sequence ID" value="QCI11698.1"/>
    <property type="molecule type" value="Genomic_DNA"/>
</dbReference>
<gene>
    <name evidence="2" type="ORF">E6B08_10055</name>
</gene>
<dbReference type="SUPFAM" id="SSF56219">
    <property type="entry name" value="DNase I-like"/>
    <property type="match status" value="1"/>
</dbReference>
<dbReference type="Pfam" id="PF03372">
    <property type="entry name" value="Exo_endo_phos"/>
    <property type="match status" value="1"/>
</dbReference>
<dbReference type="Gene3D" id="3.60.10.10">
    <property type="entry name" value="Endonuclease/exonuclease/phosphatase"/>
    <property type="match status" value="1"/>
</dbReference>
<sequence length="264" mass="29924">MNSEAGHPGLLNVDHAPAVHRLRVLTVNTHKGFTAFNRRFILPELREAVRSTQADVVFLQEVLGSHDRHAARYPGWPQTSQYEFLADSMWSDFAYGRNAVYPDGHHGNALLSKYPILEYRNLDVSITGPERRGLLHCVLDVPGGRQVHAVCVHLSLLESHRQKQLQLLRTLLDGLPGDAPVIVAGDFNDWQQRGNRALSLHPGLHEAFERHHGLLARTYPARMPLLRLDRIYLRNAHSHAPRILGHKPWTHLSDHLPLTVEVHL</sequence>
<feature type="domain" description="Endonuclease/exonuclease/phosphatase" evidence="1">
    <location>
        <begin position="45"/>
        <end position="255"/>
    </location>
</feature>
<dbReference type="OrthoDB" id="9793162at2"/>
<dbReference type="GO" id="GO:0004519">
    <property type="term" value="F:endonuclease activity"/>
    <property type="evidence" value="ECO:0007669"/>
    <property type="project" value="UniProtKB-KW"/>
</dbReference>
<name>A0A4D6XB50_PSEPU</name>
<dbReference type="GO" id="GO:0016020">
    <property type="term" value="C:membrane"/>
    <property type="evidence" value="ECO:0007669"/>
    <property type="project" value="GOC"/>
</dbReference>
<dbReference type="AlphaFoldDB" id="A0A4D6XB50"/>
<keyword evidence="2" id="KW-0378">Hydrolase</keyword>
<reference evidence="3" key="1">
    <citation type="submission" date="2019-04" db="EMBL/GenBank/DDBJ databases">
        <title>Genome sequence of Pseudomonas putida 1290, an auxin catabolizing strain.</title>
        <authorList>
            <person name="Laird T.S."/>
            <person name="Leveau J.H.J."/>
        </authorList>
    </citation>
    <scope>NUCLEOTIDE SEQUENCE [LARGE SCALE GENOMIC DNA]</scope>
    <source>
        <strain evidence="3">1290</strain>
    </source>
</reference>
<dbReference type="GO" id="GO:0006506">
    <property type="term" value="P:GPI anchor biosynthetic process"/>
    <property type="evidence" value="ECO:0007669"/>
    <property type="project" value="TreeGrafter"/>
</dbReference>
<organism evidence="2 3">
    <name type="scientific">Pseudomonas putida</name>
    <name type="common">Arthrobacter siderocapsulatus</name>
    <dbReference type="NCBI Taxonomy" id="303"/>
    <lineage>
        <taxon>Bacteria</taxon>
        <taxon>Pseudomonadati</taxon>
        <taxon>Pseudomonadota</taxon>
        <taxon>Gammaproteobacteria</taxon>
        <taxon>Pseudomonadales</taxon>
        <taxon>Pseudomonadaceae</taxon>
        <taxon>Pseudomonas</taxon>
    </lineage>
</organism>
<dbReference type="PANTHER" id="PTHR14859:SF1">
    <property type="entry name" value="PGAP2-INTERACTING PROTEIN"/>
    <property type="match status" value="1"/>
</dbReference>
<dbReference type="InterPro" id="IPR051916">
    <property type="entry name" value="GPI-anchor_lipid_remodeler"/>
</dbReference>
<dbReference type="GO" id="GO:0004527">
    <property type="term" value="F:exonuclease activity"/>
    <property type="evidence" value="ECO:0007669"/>
    <property type="project" value="UniProtKB-KW"/>
</dbReference>